<sequence length="261" mass="29931">MPLNSSWTIVAVPALDHLPRPLSLRSQTLPRHHVFPLHQHPWNQFVYATSGTLLVEVDTVWHVITPEQAIWVPTGMMHSTGALQDAAFRNLYVADQVADGLPTRPMVFAVSPLLRELIVELVQSQSRPEPEPFFDRLDAVILDQLQRLQQQDFALPWPHSRPLRQMCEALYQAPDDPRPVEVWGRQIGLSARTITRRFEQEVGISLRRWRQRLRLFRALEWLGEGRSITRIALDLGYASPSAFIYMFRQEMGISPKAFASG</sequence>
<organism evidence="6 7">
    <name type="scientific">Insolitispirillum peregrinum</name>
    <dbReference type="NCBI Taxonomy" id="80876"/>
    <lineage>
        <taxon>Bacteria</taxon>
        <taxon>Pseudomonadati</taxon>
        <taxon>Pseudomonadota</taxon>
        <taxon>Alphaproteobacteria</taxon>
        <taxon>Rhodospirillales</taxon>
        <taxon>Novispirillaceae</taxon>
        <taxon>Insolitispirillum</taxon>
    </lineage>
</organism>
<dbReference type="GO" id="GO:0043565">
    <property type="term" value="F:sequence-specific DNA binding"/>
    <property type="evidence" value="ECO:0007669"/>
    <property type="project" value="InterPro"/>
</dbReference>
<evidence type="ECO:0000256" key="1">
    <source>
        <dbReference type="ARBA" id="ARBA00022491"/>
    </source>
</evidence>
<dbReference type="PROSITE" id="PS00041">
    <property type="entry name" value="HTH_ARAC_FAMILY_1"/>
    <property type="match status" value="1"/>
</dbReference>
<keyword evidence="2" id="KW-0805">Transcription regulation</keyword>
<reference evidence="6 7" key="1">
    <citation type="submission" date="2017-01" db="EMBL/GenBank/DDBJ databases">
        <authorList>
            <person name="Mah S.A."/>
            <person name="Swanson W.J."/>
            <person name="Moy G.W."/>
            <person name="Vacquier V.D."/>
        </authorList>
    </citation>
    <scope>NUCLEOTIDE SEQUENCE [LARGE SCALE GENOMIC DNA]</scope>
    <source>
        <strain evidence="6 7">DSM 11589</strain>
    </source>
</reference>
<dbReference type="GO" id="GO:0003700">
    <property type="term" value="F:DNA-binding transcription factor activity"/>
    <property type="evidence" value="ECO:0007669"/>
    <property type="project" value="InterPro"/>
</dbReference>
<dbReference type="InterPro" id="IPR018060">
    <property type="entry name" value="HTH_AraC"/>
</dbReference>
<keyword evidence="4" id="KW-0804">Transcription</keyword>
<dbReference type="RefSeq" id="WP_076399007.1">
    <property type="nucleotide sequence ID" value="NZ_FTOA01000002.1"/>
</dbReference>
<dbReference type="SUPFAM" id="SSF51182">
    <property type="entry name" value="RmlC-like cupins"/>
    <property type="match status" value="1"/>
</dbReference>
<accession>A0A1N7JC19</accession>
<dbReference type="STRING" id="80876.SAMN05421779_10280"/>
<protein>
    <submittedName>
        <fullName evidence="6">Transcriptional regulator, AraC family</fullName>
    </submittedName>
</protein>
<dbReference type="OrthoDB" id="9804543at2"/>
<evidence type="ECO:0000259" key="5">
    <source>
        <dbReference type="PROSITE" id="PS01124"/>
    </source>
</evidence>
<dbReference type="Proteomes" id="UP000185678">
    <property type="component" value="Unassembled WGS sequence"/>
</dbReference>
<evidence type="ECO:0000256" key="4">
    <source>
        <dbReference type="ARBA" id="ARBA00023163"/>
    </source>
</evidence>
<dbReference type="PROSITE" id="PS01124">
    <property type="entry name" value="HTH_ARAC_FAMILY_2"/>
    <property type="match status" value="1"/>
</dbReference>
<keyword evidence="3" id="KW-0238">DNA-binding</keyword>
<dbReference type="InterPro" id="IPR020449">
    <property type="entry name" value="Tscrpt_reg_AraC-type_HTH"/>
</dbReference>
<keyword evidence="1" id="KW-0678">Repressor</keyword>
<dbReference type="EMBL" id="FTOA01000002">
    <property type="protein sequence ID" value="SIS46847.1"/>
    <property type="molecule type" value="Genomic_DNA"/>
</dbReference>
<dbReference type="InterPro" id="IPR014710">
    <property type="entry name" value="RmlC-like_jellyroll"/>
</dbReference>
<dbReference type="InterPro" id="IPR009057">
    <property type="entry name" value="Homeodomain-like_sf"/>
</dbReference>
<dbReference type="SUPFAM" id="SSF46689">
    <property type="entry name" value="Homeodomain-like"/>
    <property type="match status" value="2"/>
</dbReference>
<name>A0A1N7JC19_9PROT</name>
<evidence type="ECO:0000256" key="2">
    <source>
        <dbReference type="ARBA" id="ARBA00023015"/>
    </source>
</evidence>
<evidence type="ECO:0000313" key="7">
    <source>
        <dbReference type="Proteomes" id="UP000185678"/>
    </source>
</evidence>
<evidence type="ECO:0000256" key="3">
    <source>
        <dbReference type="ARBA" id="ARBA00023125"/>
    </source>
</evidence>
<dbReference type="Gene3D" id="2.60.120.10">
    <property type="entry name" value="Jelly Rolls"/>
    <property type="match status" value="1"/>
</dbReference>
<dbReference type="InterPro" id="IPR013096">
    <property type="entry name" value="Cupin_2"/>
</dbReference>
<dbReference type="Pfam" id="PF07883">
    <property type="entry name" value="Cupin_2"/>
    <property type="match status" value="1"/>
</dbReference>
<feature type="domain" description="HTH araC/xylS-type" evidence="5">
    <location>
        <begin position="164"/>
        <end position="261"/>
    </location>
</feature>
<proteinExistence type="predicted"/>
<evidence type="ECO:0000313" key="6">
    <source>
        <dbReference type="EMBL" id="SIS46847.1"/>
    </source>
</evidence>
<dbReference type="AlphaFoldDB" id="A0A1N7JC19"/>
<dbReference type="PANTHER" id="PTHR11019">
    <property type="entry name" value="HTH-TYPE TRANSCRIPTIONAL REGULATOR NIMR"/>
    <property type="match status" value="1"/>
</dbReference>
<dbReference type="SMART" id="SM00342">
    <property type="entry name" value="HTH_ARAC"/>
    <property type="match status" value="1"/>
</dbReference>
<gene>
    <name evidence="6" type="ORF">SAMN05421779_10280</name>
</gene>
<dbReference type="PRINTS" id="PR00032">
    <property type="entry name" value="HTHARAC"/>
</dbReference>
<dbReference type="InterPro" id="IPR018062">
    <property type="entry name" value="HTH_AraC-typ_CS"/>
</dbReference>
<dbReference type="Gene3D" id="1.10.10.60">
    <property type="entry name" value="Homeodomain-like"/>
    <property type="match status" value="1"/>
</dbReference>
<keyword evidence="7" id="KW-1185">Reference proteome</keyword>
<dbReference type="PANTHER" id="PTHR11019:SF190">
    <property type="entry name" value="ARAC-FAMILY REGULATORY PROTEIN"/>
    <property type="match status" value="1"/>
</dbReference>
<dbReference type="InterPro" id="IPR011051">
    <property type="entry name" value="RmlC_Cupin_sf"/>
</dbReference>
<dbReference type="CDD" id="cd06124">
    <property type="entry name" value="cupin_NimR-like_N"/>
    <property type="match status" value="1"/>
</dbReference>
<dbReference type="Pfam" id="PF12833">
    <property type="entry name" value="HTH_18"/>
    <property type="match status" value="1"/>
</dbReference>
<dbReference type="FunFam" id="1.10.10.60:FF:000132">
    <property type="entry name" value="AraC family transcriptional regulator"/>
    <property type="match status" value="1"/>
</dbReference>